<name>A0A936Z9B1_9HYPH</name>
<gene>
    <name evidence="1" type="ORF">JKG68_15100</name>
</gene>
<evidence type="ECO:0000313" key="1">
    <source>
        <dbReference type="EMBL" id="MBL0405296.1"/>
    </source>
</evidence>
<accession>A0A936Z9B1</accession>
<sequence length="90" mass="10415">MFDRTLRCRFENARELLAYASHPILLRERLLLLTCLDEYRSLPLSACMHVLRGSQNSVGVIAAMALRRFVEIDLDKARIGPETRVSRFHD</sequence>
<comment type="caution">
    <text evidence="1">The sequence shown here is derived from an EMBL/GenBank/DDBJ whole genome shotgun (WGS) entry which is preliminary data.</text>
</comment>
<dbReference type="Proteomes" id="UP000605848">
    <property type="component" value="Unassembled WGS sequence"/>
</dbReference>
<proteinExistence type="predicted"/>
<protein>
    <submittedName>
        <fullName evidence="1">Uncharacterized protein</fullName>
    </submittedName>
</protein>
<dbReference type="AlphaFoldDB" id="A0A936Z9B1"/>
<dbReference type="EMBL" id="JAEQMY010000020">
    <property type="protein sequence ID" value="MBL0405296.1"/>
    <property type="molecule type" value="Genomic_DNA"/>
</dbReference>
<reference evidence="1" key="1">
    <citation type="submission" date="2021-01" db="EMBL/GenBank/DDBJ databases">
        <title>Microvirga sp.</title>
        <authorList>
            <person name="Kim M.K."/>
        </authorList>
    </citation>
    <scope>NUCLEOTIDE SEQUENCE</scope>
    <source>
        <strain evidence="1">5420S-16</strain>
    </source>
</reference>
<dbReference type="RefSeq" id="WP_202060934.1">
    <property type="nucleotide sequence ID" value="NZ_JAEQMY010000020.1"/>
</dbReference>
<evidence type="ECO:0000313" key="2">
    <source>
        <dbReference type="Proteomes" id="UP000605848"/>
    </source>
</evidence>
<keyword evidence="2" id="KW-1185">Reference proteome</keyword>
<organism evidence="1 2">
    <name type="scientific">Microvirga aerilata</name>
    <dbReference type="NCBI Taxonomy" id="670292"/>
    <lineage>
        <taxon>Bacteria</taxon>
        <taxon>Pseudomonadati</taxon>
        <taxon>Pseudomonadota</taxon>
        <taxon>Alphaproteobacteria</taxon>
        <taxon>Hyphomicrobiales</taxon>
        <taxon>Methylobacteriaceae</taxon>
        <taxon>Microvirga</taxon>
    </lineage>
</organism>